<proteinExistence type="predicted"/>
<reference evidence="3" key="1">
    <citation type="submission" date="2016-10" db="EMBL/GenBank/DDBJ databases">
        <authorList>
            <person name="Varghese N."/>
            <person name="Submissions S."/>
        </authorList>
    </citation>
    <scope>NUCLEOTIDE SEQUENCE [LARGE SCALE GENOMIC DNA]</scope>
    <source>
        <strain evidence="3">DSM 44675</strain>
    </source>
</reference>
<dbReference type="Gene3D" id="1.10.10.10">
    <property type="entry name" value="Winged helix-like DNA-binding domain superfamily/Winged helix DNA-binding domain"/>
    <property type="match status" value="1"/>
</dbReference>
<name>A0A1H7JVL3_9NOCA</name>
<feature type="domain" description="HTH marR-type" evidence="1">
    <location>
        <begin position="10"/>
        <end position="146"/>
    </location>
</feature>
<protein>
    <submittedName>
        <fullName evidence="2">MarR family protein</fullName>
    </submittedName>
</protein>
<dbReference type="InterPro" id="IPR036390">
    <property type="entry name" value="WH_DNA-bd_sf"/>
</dbReference>
<dbReference type="InterPro" id="IPR000835">
    <property type="entry name" value="HTH_MarR-typ"/>
</dbReference>
<dbReference type="GO" id="GO:0006950">
    <property type="term" value="P:response to stress"/>
    <property type="evidence" value="ECO:0007669"/>
    <property type="project" value="TreeGrafter"/>
</dbReference>
<evidence type="ECO:0000313" key="3">
    <source>
        <dbReference type="Proteomes" id="UP000198677"/>
    </source>
</evidence>
<dbReference type="PROSITE" id="PS50995">
    <property type="entry name" value="HTH_MARR_2"/>
    <property type="match status" value="1"/>
</dbReference>
<dbReference type="RefSeq" id="WP_072750963.1">
    <property type="nucleotide sequence ID" value="NZ_FOAW01000003.1"/>
</dbReference>
<dbReference type="PANTHER" id="PTHR33164:SF106">
    <property type="entry name" value="TRANSCRIPTIONAL REGULATORY PROTEIN"/>
    <property type="match status" value="1"/>
</dbReference>
<dbReference type="Pfam" id="PF12802">
    <property type="entry name" value="MarR_2"/>
    <property type="match status" value="1"/>
</dbReference>
<keyword evidence="3" id="KW-1185">Reference proteome</keyword>
<dbReference type="InterPro" id="IPR039422">
    <property type="entry name" value="MarR/SlyA-like"/>
</dbReference>
<accession>A0A1H7JVL3</accession>
<organism evidence="2 3">
    <name type="scientific">Rhodococcus maanshanensis</name>
    <dbReference type="NCBI Taxonomy" id="183556"/>
    <lineage>
        <taxon>Bacteria</taxon>
        <taxon>Bacillati</taxon>
        <taxon>Actinomycetota</taxon>
        <taxon>Actinomycetes</taxon>
        <taxon>Mycobacteriales</taxon>
        <taxon>Nocardiaceae</taxon>
        <taxon>Rhodococcus</taxon>
    </lineage>
</organism>
<dbReference type="Proteomes" id="UP000198677">
    <property type="component" value="Unassembled WGS sequence"/>
</dbReference>
<dbReference type="SMART" id="SM00347">
    <property type="entry name" value="HTH_MARR"/>
    <property type="match status" value="1"/>
</dbReference>
<dbReference type="PANTHER" id="PTHR33164">
    <property type="entry name" value="TRANSCRIPTIONAL REGULATOR, MARR FAMILY"/>
    <property type="match status" value="1"/>
</dbReference>
<evidence type="ECO:0000259" key="1">
    <source>
        <dbReference type="PROSITE" id="PS50995"/>
    </source>
</evidence>
<dbReference type="SUPFAM" id="SSF46785">
    <property type="entry name" value="Winged helix' DNA-binding domain"/>
    <property type="match status" value="1"/>
</dbReference>
<evidence type="ECO:0000313" key="2">
    <source>
        <dbReference type="EMBL" id="SEK78619.1"/>
    </source>
</evidence>
<dbReference type="GO" id="GO:0003700">
    <property type="term" value="F:DNA-binding transcription factor activity"/>
    <property type="evidence" value="ECO:0007669"/>
    <property type="project" value="InterPro"/>
</dbReference>
<sequence length="159" mass="16712">MSATDDPGAALRLVHEVRRLTVELDRFGAAFASRNGLHATDLCALIALLDADRAGIAATPGWLGGQLDLGSAATTALLDRLERAGHIGRTPDPGDRRRVLLRVQEQAKYLGWSFFGPLIGRMIASIGEFDEAELAAVTRFLGAMNEAVGSAAGGADGSR</sequence>
<dbReference type="EMBL" id="FOAW01000003">
    <property type="protein sequence ID" value="SEK78619.1"/>
    <property type="molecule type" value="Genomic_DNA"/>
</dbReference>
<gene>
    <name evidence="2" type="ORF">SAMN05444583_103313</name>
</gene>
<dbReference type="InterPro" id="IPR036388">
    <property type="entry name" value="WH-like_DNA-bd_sf"/>
</dbReference>
<dbReference type="AlphaFoldDB" id="A0A1H7JVL3"/>